<protein>
    <recommendedName>
        <fullName evidence="2">PepSY domain-containing protein</fullName>
    </recommendedName>
</protein>
<dbReference type="InterPro" id="IPR025711">
    <property type="entry name" value="PepSY"/>
</dbReference>
<evidence type="ECO:0000313" key="4">
    <source>
        <dbReference type="Proteomes" id="UP000322165"/>
    </source>
</evidence>
<dbReference type="AlphaFoldDB" id="A0A5B2ZAX5"/>
<keyword evidence="4" id="KW-1185">Reference proteome</keyword>
<gene>
    <name evidence="3" type="ORF">F0415_08365</name>
</gene>
<comment type="caution">
    <text evidence="3">The sequence shown here is derived from an EMBL/GenBank/DDBJ whole genome shotgun (WGS) entry which is preliminary data.</text>
</comment>
<organism evidence="3 4">
    <name type="scientific">Arenimonas fontis</name>
    <dbReference type="NCBI Taxonomy" id="2608255"/>
    <lineage>
        <taxon>Bacteria</taxon>
        <taxon>Pseudomonadati</taxon>
        <taxon>Pseudomonadota</taxon>
        <taxon>Gammaproteobacteria</taxon>
        <taxon>Lysobacterales</taxon>
        <taxon>Lysobacteraceae</taxon>
        <taxon>Arenimonas</taxon>
    </lineage>
</organism>
<reference evidence="3 4" key="1">
    <citation type="submission" date="2019-09" db="EMBL/GenBank/DDBJ databases">
        <title>Arenimonas chukotkensis sp. nov., a bacterium isolated from Chukotka hot spring, Arctic region, Russia.</title>
        <authorList>
            <person name="Zayulina K.S."/>
            <person name="Prokofeva M.I."/>
            <person name="Elcheninov A.G."/>
            <person name="Novikov A."/>
            <person name="Kochetkova T.V."/>
            <person name="Kublanov I.V."/>
        </authorList>
    </citation>
    <scope>NUCLEOTIDE SEQUENCE [LARGE SCALE GENOMIC DNA]</scope>
    <source>
        <strain evidence="3 4">3729k</strain>
    </source>
</reference>
<feature type="domain" description="PepSY" evidence="2">
    <location>
        <begin position="89"/>
        <end position="138"/>
    </location>
</feature>
<name>A0A5B2ZAX5_9GAMM</name>
<dbReference type="Pfam" id="PF13670">
    <property type="entry name" value="PepSY_2"/>
    <property type="match status" value="2"/>
</dbReference>
<reference evidence="3 4" key="2">
    <citation type="submission" date="2019-09" db="EMBL/GenBank/DDBJ databases">
        <authorList>
            <person name="Mazur A."/>
        </authorList>
    </citation>
    <scope>NUCLEOTIDE SEQUENCE [LARGE SCALE GENOMIC DNA]</scope>
    <source>
        <strain evidence="3 4">3729k</strain>
    </source>
</reference>
<feature type="domain" description="PepSY" evidence="2">
    <location>
        <begin position="6"/>
        <end position="78"/>
    </location>
</feature>
<keyword evidence="1" id="KW-0732">Signal</keyword>
<dbReference type="RefSeq" id="WP_149860761.1">
    <property type="nucleotide sequence ID" value="NZ_VUOD01000005.1"/>
</dbReference>
<sequence length="144" mass="15707">MRSPTLAALALAILLAGTAGAAETGFGPEQATQALKTAGYGEIRELEYEDGLWEAEVRRADGRWDDVAVDPATGEVFDRLSQRPLIGVDEVVAAVERAGYRRVHDLDRDGALWEAEAYDADGRRFELRISGYDGRILSAQPDND</sequence>
<evidence type="ECO:0000313" key="3">
    <source>
        <dbReference type="EMBL" id="KAA2284703.1"/>
    </source>
</evidence>
<dbReference type="Proteomes" id="UP000322165">
    <property type="component" value="Unassembled WGS sequence"/>
</dbReference>
<dbReference type="EMBL" id="VUOD01000005">
    <property type="protein sequence ID" value="KAA2284703.1"/>
    <property type="molecule type" value="Genomic_DNA"/>
</dbReference>
<feature type="signal peptide" evidence="1">
    <location>
        <begin position="1"/>
        <end position="21"/>
    </location>
</feature>
<proteinExistence type="predicted"/>
<evidence type="ECO:0000256" key="1">
    <source>
        <dbReference type="SAM" id="SignalP"/>
    </source>
</evidence>
<feature type="chain" id="PRO_5023061905" description="PepSY domain-containing protein" evidence="1">
    <location>
        <begin position="22"/>
        <end position="144"/>
    </location>
</feature>
<accession>A0A5B2ZAX5</accession>
<evidence type="ECO:0000259" key="2">
    <source>
        <dbReference type="Pfam" id="PF13670"/>
    </source>
</evidence>